<dbReference type="AlphaFoldDB" id="A0A0B8NWB9"/>
<accession>A0A0B8NWB9</accession>
<gene>
    <name evidence="1" type="ORF">JCM19231_5373</name>
</gene>
<reference evidence="1 2" key="2">
    <citation type="submission" date="2015-01" db="EMBL/GenBank/DDBJ databases">
        <authorList>
            <consortium name="NBRP consortium"/>
            <person name="Sawabe T."/>
            <person name="Meirelles P."/>
            <person name="Feng G."/>
            <person name="Sayaka M."/>
            <person name="Hattori M."/>
            <person name="Ohkuma M."/>
        </authorList>
    </citation>
    <scope>NUCLEOTIDE SEQUENCE [LARGE SCALE GENOMIC DNA]</scope>
    <source>
        <strain evidence="2">JCM 19231</strain>
    </source>
</reference>
<dbReference type="Proteomes" id="UP000031671">
    <property type="component" value="Unassembled WGS sequence"/>
</dbReference>
<proteinExistence type="predicted"/>
<dbReference type="EMBL" id="BBRZ01000078">
    <property type="protein sequence ID" value="GAM58226.1"/>
    <property type="molecule type" value="Genomic_DNA"/>
</dbReference>
<keyword evidence="2" id="KW-1185">Reference proteome</keyword>
<sequence>MFHSICQKAGIEVILPQDLDALCCGKPYASMGDKDLAKQKSLELELALKQLSEDGQIPIVFDASHVLSSLVHSSLGSLSSLIAVNLWQKRSWRNLSLTPSMNP</sequence>
<evidence type="ECO:0000313" key="1">
    <source>
        <dbReference type="EMBL" id="GAM58226.1"/>
    </source>
</evidence>
<reference evidence="1 2" key="1">
    <citation type="submission" date="2015-01" db="EMBL/GenBank/DDBJ databases">
        <title>Vibrio sp. C1 JCM 19231 whole genome shotgun sequence.</title>
        <authorList>
            <person name="Sawabe T."/>
            <person name="Meirelles P."/>
            <person name="Feng G."/>
            <person name="Sayaka M."/>
            <person name="Hattori M."/>
            <person name="Ohkuma M."/>
        </authorList>
    </citation>
    <scope>NUCLEOTIDE SEQUENCE [LARGE SCALE GENOMIC DNA]</scope>
    <source>
        <strain evidence="2">JCM 19231</strain>
    </source>
</reference>
<comment type="caution">
    <text evidence="1">The sequence shown here is derived from an EMBL/GenBank/DDBJ whole genome shotgun (WGS) entry which is preliminary data.</text>
</comment>
<organism evidence="1 2">
    <name type="scientific">Vibrio ishigakensis</name>
    <dbReference type="NCBI Taxonomy" id="1481914"/>
    <lineage>
        <taxon>Bacteria</taxon>
        <taxon>Pseudomonadati</taxon>
        <taxon>Pseudomonadota</taxon>
        <taxon>Gammaproteobacteria</taxon>
        <taxon>Vibrionales</taxon>
        <taxon>Vibrionaceae</taxon>
        <taxon>Vibrio</taxon>
    </lineage>
</organism>
<name>A0A0B8NWB9_9VIBR</name>
<protein>
    <submittedName>
        <fullName evidence="1">D-lactate dehydrogenase</fullName>
    </submittedName>
</protein>
<evidence type="ECO:0000313" key="2">
    <source>
        <dbReference type="Proteomes" id="UP000031671"/>
    </source>
</evidence>